<comment type="subcellular location">
    <subcellularLocation>
        <location evidence="1">Membrane</location>
        <topology evidence="1">Multi-pass membrane protein</topology>
    </subcellularLocation>
</comment>
<name>A0A388SQ60_9ACTN</name>
<feature type="compositionally biased region" description="Gly residues" evidence="5">
    <location>
        <begin position="151"/>
        <end position="181"/>
    </location>
</feature>
<evidence type="ECO:0000256" key="1">
    <source>
        <dbReference type="ARBA" id="ARBA00004141"/>
    </source>
</evidence>
<evidence type="ECO:0000313" key="9">
    <source>
        <dbReference type="Proteomes" id="UP000265354"/>
    </source>
</evidence>
<feature type="compositionally biased region" description="Pro residues" evidence="5">
    <location>
        <begin position="134"/>
        <end position="145"/>
    </location>
</feature>
<comment type="caution">
    <text evidence="8">The sequence shown here is derived from an EMBL/GenBank/DDBJ whole genome shotgun (WGS) entry which is preliminary data.</text>
</comment>
<keyword evidence="2 6" id="KW-0812">Transmembrane</keyword>
<proteinExistence type="predicted"/>
<dbReference type="InterPro" id="IPR009908">
    <property type="entry name" value="Methylamine_util_MauE"/>
</dbReference>
<dbReference type="Pfam" id="PF07291">
    <property type="entry name" value="MauE"/>
    <property type="match status" value="1"/>
</dbReference>
<dbReference type="Proteomes" id="UP000265354">
    <property type="component" value="Unassembled WGS sequence"/>
</dbReference>
<dbReference type="GO" id="GO:0016020">
    <property type="term" value="C:membrane"/>
    <property type="evidence" value="ECO:0007669"/>
    <property type="project" value="UniProtKB-SubCell"/>
</dbReference>
<protein>
    <recommendedName>
        <fullName evidence="7">Methylamine utilisation protein MauE domain-containing protein</fullName>
    </recommendedName>
</protein>
<evidence type="ECO:0000313" key="8">
    <source>
        <dbReference type="EMBL" id="GBP98777.1"/>
    </source>
</evidence>
<gene>
    <name evidence="8" type="ORF">SSP531S_01700</name>
</gene>
<dbReference type="UniPathway" id="UPA00895"/>
<evidence type="ECO:0000256" key="4">
    <source>
        <dbReference type="ARBA" id="ARBA00023136"/>
    </source>
</evidence>
<feature type="transmembrane region" description="Helical" evidence="6">
    <location>
        <begin position="108"/>
        <end position="127"/>
    </location>
</feature>
<feature type="region of interest" description="Disordered" evidence="5">
    <location>
        <begin position="134"/>
        <end position="191"/>
    </location>
</feature>
<evidence type="ECO:0000256" key="2">
    <source>
        <dbReference type="ARBA" id="ARBA00022692"/>
    </source>
</evidence>
<dbReference type="RefSeq" id="WP_245990631.1">
    <property type="nucleotide sequence ID" value="NZ_BGZL01000001.1"/>
</dbReference>
<keyword evidence="3 6" id="KW-1133">Transmembrane helix</keyword>
<sequence length="191" mass="18809">MVLRLVLGALFVAMAAGQLASLRQMPGILAGYGLVAGSAAAVLAVALIVGELVCGVWFLARPRSRALAPVLVFTGVAVVWALLAVQAFARGLTVANCGCFGVYLVQRLSWFVLVQDALLLLYAGVLLRTALGTPPPTAARPPTPARPAAAPGGGSGSGPGSGSGSGSGPGPGPGPGSGSGAGAPDRQDRSE</sequence>
<dbReference type="GO" id="GO:0030416">
    <property type="term" value="P:methylamine metabolic process"/>
    <property type="evidence" value="ECO:0007669"/>
    <property type="project" value="InterPro"/>
</dbReference>
<accession>A0A388SQ60</accession>
<dbReference type="EMBL" id="BGZL01000001">
    <property type="protein sequence ID" value="GBP98777.1"/>
    <property type="molecule type" value="Genomic_DNA"/>
</dbReference>
<evidence type="ECO:0000256" key="3">
    <source>
        <dbReference type="ARBA" id="ARBA00022989"/>
    </source>
</evidence>
<evidence type="ECO:0000259" key="7">
    <source>
        <dbReference type="Pfam" id="PF07291"/>
    </source>
</evidence>
<dbReference type="AlphaFoldDB" id="A0A388SQ60"/>
<organism evidence="8 9">
    <name type="scientific">Streptomyces spongiicola</name>
    <dbReference type="NCBI Taxonomy" id="1690221"/>
    <lineage>
        <taxon>Bacteria</taxon>
        <taxon>Bacillati</taxon>
        <taxon>Actinomycetota</taxon>
        <taxon>Actinomycetes</taxon>
        <taxon>Kitasatosporales</taxon>
        <taxon>Streptomycetaceae</taxon>
        <taxon>Streptomyces</taxon>
    </lineage>
</organism>
<evidence type="ECO:0000256" key="6">
    <source>
        <dbReference type="SAM" id="Phobius"/>
    </source>
</evidence>
<feature type="transmembrane region" description="Helical" evidence="6">
    <location>
        <begin position="66"/>
        <end position="88"/>
    </location>
</feature>
<keyword evidence="4 6" id="KW-0472">Membrane</keyword>
<reference evidence="8 9" key="1">
    <citation type="submission" date="2018-07" db="EMBL/GenBank/DDBJ databases">
        <title>Whole Genome Shotgun Sequence of Streptomyces spongiicola strain 531S.</title>
        <authorList>
            <person name="Dohra H."/>
            <person name="Kodani S."/>
        </authorList>
    </citation>
    <scope>NUCLEOTIDE SEQUENCE [LARGE SCALE GENOMIC DNA]</scope>
    <source>
        <strain evidence="8 9">531S</strain>
    </source>
</reference>
<evidence type="ECO:0000256" key="5">
    <source>
        <dbReference type="SAM" id="MobiDB-lite"/>
    </source>
</evidence>
<feature type="transmembrane region" description="Helical" evidence="6">
    <location>
        <begin position="32"/>
        <end position="59"/>
    </location>
</feature>
<feature type="domain" description="Methylamine utilisation protein MauE" evidence="7">
    <location>
        <begin position="2"/>
        <end position="127"/>
    </location>
</feature>